<name>A0A8J7WB23_9EURY</name>
<sequence>MWQNENTFGLRERDIYSPKRREIHLFHRIGGSIPGGYAREYLLERFLDQYDPSYTDDPSYTSPPGIRILRHPLSGALLLPIPMMGSGSPDLPAAFITGTNTRTLHTAPPYIHHHHS</sequence>
<reference evidence="1" key="1">
    <citation type="submission" date="2014-12" db="EMBL/GenBank/DDBJ databases">
        <authorList>
            <person name="Huang H.-H."/>
            <person name="Chen S.-C."/>
            <person name="Lai M.-C."/>
        </authorList>
    </citation>
    <scope>NUCLEOTIDE SEQUENCE</scope>
    <source>
        <strain evidence="1">K1F9705b</strain>
    </source>
</reference>
<dbReference type="EMBL" id="JWHL01000017">
    <property type="protein sequence ID" value="MBR1369662.1"/>
    <property type="molecule type" value="Genomic_DNA"/>
</dbReference>
<dbReference type="AlphaFoldDB" id="A0A8J7WB23"/>
<evidence type="ECO:0000313" key="1">
    <source>
        <dbReference type="EMBL" id="MBR1369662.1"/>
    </source>
</evidence>
<evidence type="ECO:0000313" key="2">
    <source>
        <dbReference type="Proteomes" id="UP000730161"/>
    </source>
</evidence>
<gene>
    <name evidence="1" type="ORF">RJ53_09320</name>
</gene>
<comment type="caution">
    <text evidence="1">The sequence shown here is derived from an EMBL/GenBank/DDBJ whole genome shotgun (WGS) entry which is preliminary data.</text>
</comment>
<accession>A0A8J7WB23</accession>
<dbReference type="Proteomes" id="UP000730161">
    <property type="component" value="Unassembled WGS sequence"/>
</dbReference>
<keyword evidence="2" id="KW-1185">Reference proteome</keyword>
<protein>
    <submittedName>
        <fullName evidence="1">Uncharacterized protein</fullName>
    </submittedName>
</protein>
<proteinExistence type="predicted"/>
<organism evidence="1 2">
    <name type="scientific">Methanocalculus chunghsingensis</name>
    <dbReference type="NCBI Taxonomy" id="156457"/>
    <lineage>
        <taxon>Archaea</taxon>
        <taxon>Methanobacteriati</taxon>
        <taxon>Methanobacteriota</taxon>
        <taxon>Stenosarchaea group</taxon>
        <taxon>Methanomicrobia</taxon>
        <taxon>Methanomicrobiales</taxon>
        <taxon>Methanocalculaceae</taxon>
        <taxon>Methanocalculus</taxon>
    </lineage>
</organism>